<proteinExistence type="predicted"/>
<gene>
    <name evidence="2" type="ORF">LCPAC302_00620</name>
</gene>
<protein>
    <recommendedName>
        <fullName evidence="3">Transmembrane protein</fullName>
    </recommendedName>
</protein>
<evidence type="ECO:0000313" key="2">
    <source>
        <dbReference type="EMBL" id="QBK91442.1"/>
    </source>
</evidence>
<evidence type="ECO:0008006" key="3">
    <source>
        <dbReference type="Google" id="ProtNLM"/>
    </source>
</evidence>
<keyword evidence="1" id="KW-0472">Membrane</keyword>
<keyword evidence="1" id="KW-0812">Transmembrane</keyword>
<keyword evidence="1" id="KW-1133">Transmembrane helix</keyword>
<feature type="transmembrane region" description="Helical" evidence="1">
    <location>
        <begin position="66"/>
        <end position="89"/>
    </location>
</feature>
<reference evidence="2" key="1">
    <citation type="journal article" date="2019" name="MBio">
        <title>Virus Genomes from Deep Sea Sediments Expand the Ocean Megavirome and Support Independent Origins of Viral Gigantism.</title>
        <authorList>
            <person name="Backstrom D."/>
            <person name="Yutin N."/>
            <person name="Jorgensen S.L."/>
            <person name="Dharamshi J."/>
            <person name="Homa F."/>
            <person name="Zaremba-Niedwiedzka K."/>
            <person name="Spang A."/>
            <person name="Wolf Y.I."/>
            <person name="Koonin E.V."/>
            <person name="Ettema T.J."/>
        </authorList>
    </citation>
    <scope>NUCLEOTIDE SEQUENCE</scope>
</reference>
<organism evidence="2">
    <name type="scientific">Pithovirus LCPAC302</name>
    <dbReference type="NCBI Taxonomy" id="2506593"/>
    <lineage>
        <taxon>Viruses</taxon>
        <taxon>Pithoviruses</taxon>
    </lineage>
</organism>
<evidence type="ECO:0000256" key="1">
    <source>
        <dbReference type="SAM" id="Phobius"/>
    </source>
</evidence>
<dbReference type="EMBL" id="MK500537">
    <property type="protein sequence ID" value="QBK91442.1"/>
    <property type="molecule type" value="Genomic_DNA"/>
</dbReference>
<name>A0A481Z7T2_9VIRU</name>
<accession>A0A481Z7T2</accession>
<sequence>MIEIVAYIYFFKMDQLKNYKNKLESIVSSESYSDSKSTSPVIGQKIKPKELFPKRDTSDKIEGLRVFFPLNCVLTVLIIVLFIFLPLYITYDIYMYESIQPNASVSVVVADYEQHTDVWNQYIEKCCISQNDTYFYSGCQAYDLCEDLIKEIYTDMNKCCFKYGGLESEIKTYCDFICLNTERQKY</sequence>